<keyword evidence="2" id="KW-0472">Membrane</keyword>
<evidence type="ECO:0000313" key="4">
    <source>
        <dbReference type="Proteomes" id="UP001152622"/>
    </source>
</evidence>
<feature type="transmembrane region" description="Helical" evidence="2">
    <location>
        <begin position="132"/>
        <end position="153"/>
    </location>
</feature>
<evidence type="ECO:0000256" key="2">
    <source>
        <dbReference type="SAM" id="Phobius"/>
    </source>
</evidence>
<evidence type="ECO:0000313" key="3">
    <source>
        <dbReference type="EMBL" id="KAJ8357041.1"/>
    </source>
</evidence>
<accession>A0A9Q1IXL1</accession>
<evidence type="ECO:0000256" key="1">
    <source>
        <dbReference type="SAM" id="MobiDB-lite"/>
    </source>
</evidence>
<keyword evidence="2" id="KW-0812">Transmembrane</keyword>
<feature type="compositionally biased region" description="Polar residues" evidence="1">
    <location>
        <begin position="211"/>
        <end position="220"/>
    </location>
</feature>
<protein>
    <recommendedName>
        <fullName evidence="5">Transferrin receptor protein 1</fullName>
    </recommendedName>
</protein>
<dbReference type="AlphaFoldDB" id="A0A9Q1IXL1"/>
<dbReference type="EMBL" id="JAINUF010000006">
    <property type="protein sequence ID" value="KAJ8357041.1"/>
    <property type="molecule type" value="Genomic_DNA"/>
</dbReference>
<gene>
    <name evidence="3" type="ORF">SKAU_G00198350</name>
</gene>
<reference evidence="3" key="1">
    <citation type="journal article" date="2023" name="Science">
        <title>Genome structures resolve the early diversification of teleost fishes.</title>
        <authorList>
            <person name="Parey E."/>
            <person name="Louis A."/>
            <person name="Montfort J."/>
            <person name="Bouchez O."/>
            <person name="Roques C."/>
            <person name="Iampietro C."/>
            <person name="Lluch J."/>
            <person name="Castinel A."/>
            <person name="Donnadieu C."/>
            <person name="Desvignes T."/>
            <person name="Floi Bucao C."/>
            <person name="Jouanno E."/>
            <person name="Wen M."/>
            <person name="Mejri S."/>
            <person name="Dirks R."/>
            <person name="Jansen H."/>
            <person name="Henkel C."/>
            <person name="Chen W.J."/>
            <person name="Zahm M."/>
            <person name="Cabau C."/>
            <person name="Klopp C."/>
            <person name="Thompson A.W."/>
            <person name="Robinson-Rechavi M."/>
            <person name="Braasch I."/>
            <person name="Lecointre G."/>
            <person name="Bobe J."/>
            <person name="Postlethwait J.H."/>
            <person name="Berthelot C."/>
            <person name="Roest Crollius H."/>
            <person name="Guiguen Y."/>
        </authorList>
    </citation>
    <scope>NUCLEOTIDE SEQUENCE</scope>
    <source>
        <strain evidence="3">WJC10195</strain>
    </source>
</reference>
<name>A0A9Q1IXL1_SYNKA</name>
<dbReference type="Proteomes" id="UP001152622">
    <property type="component" value="Chromosome 6"/>
</dbReference>
<keyword evidence="4" id="KW-1185">Reference proteome</keyword>
<organism evidence="3 4">
    <name type="scientific">Synaphobranchus kaupii</name>
    <name type="common">Kaup's arrowtooth eel</name>
    <dbReference type="NCBI Taxonomy" id="118154"/>
    <lineage>
        <taxon>Eukaryota</taxon>
        <taxon>Metazoa</taxon>
        <taxon>Chordata</taxon>
        <taxon>Craniata</taxon>
        <taxon>Vertebrata</taxon>
        <taxon>Euteleostomi</taxon>
        <taxon>Actinopterygii</taxon>
        <taxon>Neopterygii</taxon>
        <taxon>Teleostei</taxon>
        <taxon>Anguilliformes</taxon>
        <taxon>Synaphobranchidae</taxon>
        <taxon>Synaphobranchus</taxon>
    </lineage>
</organism>
<proteinExistence type="predicted"/>
<keyword evidence="2" id="KW-1133">Transmembrane helix</keyword>
<comment type="caution">
    <text evidence="3">The sequence shown here is derived from an EMBL/GenBank/DDBJ whole genome shotgun (WGS) entry which is preliminary data.</text>
</comment>
<feature type="region of interest" description="Disordered" evidence="1">
    <location>
        <begin position="160"/>
        <end position="187"/>
    </location>
</feature>
<dbReference type="OrthoDB" id="5841748at2759"/>
<feature type="region of interest" description="Disordered" evidence="1">
    <location>
        <begin position="199"/>
        <end position="220"/>
    </location>
</feature>
<feature type="region of interest" description="Disordered" evidence="1">
    <location>
        <begin position="86"/>
        <end position="125"/>
    </location>
</feature>
<evidence type="ECO:0008006" key="5">
    <source>
        <dbReference type="Google" id="ProtNLM"/>
    </source>
</evidence>
<sequence length="220" mass="24942">MSRSAPDSEDTRHAVFFTSLCISQTSPPNHREGQNPRVEGDIESRDLERFDSWEAMMNDARSTISKIFNGEPRSYTRFNLTQNMEGDNSQVEMKLSSDVDEETGNPRGERNGYGHGRNSTYVQKPPRSPRNVCFMIVATLLIFVIGYLIGYLAHRKQDKESPSCSLVTAPDGLFPEPKPEPEEPPLDWGDLKRLLGETINENHPTGRLQRVFSQSTRKLL</sequence>